<reference evidence="2" key="1">
    <citation type="submission" date="2018-05" db="EMBL/GenBank/DDBJ databases">
        <authorList>
            <person name="Lanie J.A."/>
            <person name="Ng W.-L."/>
            <person name="Kazmierczak K.M."/>
            <person name="Andrzejewski T.M."/>
            <person name="Davidsen T.M."/>
            <person name="Wayne K.J."/>
            <person name="Tettelin H."/>
            <person name="Glass J.I."/>
            <person name="Rusch D."/>
            <person name="Podicherti R."/>
            <person name="Tsui H.-C.T."/>
            <person name="Winkler M.E."/>
        </authorList>
    </citation>
    <scope>NUCLEOTIDE SEQUENCE</scope>
</reference>
<gene>
    <name evidence="2" type="ORF">METZ01_LOCUS151457</name>
</gene>
<accession>A0A382ACD0</accession>
<organism evidence="2">
    <name type="scientific">marine metagenome</name>
    <dbReference type="NCBI Taxonomy" id="408172"/>
    <lineage>
        <taxon>unclassified sequences</taxon>
        <taxon>metagenomes</taxon>
        <taxon>ecological metagenomes</taxon>
    </lineage>
</organism>
<dbReference type="EMBL" id="UINC01024616">
    <property type="protein sequence ID" value="SVA98603.1"/>
    <property type="molecule type" value="Genomic_DNA"/>
</dbReference>
<keyword evidence="1" id="KW-0472">Membrane</keyword>
<sequence length="38" mass="4384">MRKEVKNWDAPLTGCVVVFVFEEISLMVFSINEGSFNF</sequence>
<keyword evidence="1" id="KW-1133">Transmembrane helix</keyword>
<protein>
    <submittedName>
        <fullName evidence="2">Uncharacterized protein</fullName>
    </submittedName>
</protein>
<evidence type="ECO:0000313" key="2">
    <source>
        <dbReference type="EMBL" id="SVA98603.1"/>
    </source>
</evidence>
<evidence type="ECO:0000256" key="1">
    <source>
        <dbReference type="SAM" id="Phobius"/>
    </source>
</evidence>
<name>A0A382ACD0_9ZZZZ</name>
<feature type="transmembrane region" description="Helical" evidence="1">
    <location>
        <begin position="12"/>
        <end position="31"/>
    </location>
</feature>
<keyword evidence="1" id="KW-0812">Transmembrane</keyword>
<dbReference type="AlphaFoldDB" id="A0A382ACD0"/>
<proteinExistence type="predicted"/>